<accession>A0ABU3KAE9</accession>
<dbReference type="InterPro" id="IPR018752">
    <property type="entry name" value="DabA"/>
</dbReference>
<evidence type="ECO:0000313" key="7">
    <source>
        <dbReference type="EMBL" id="MDT7043372.1"/>
    </source>
</evidence>
<keyword evidence="5 6" id="KW-0472">Membrane</keyword>
<keyword evidence="1 6" id="KW-0813">Transport</keyword>
<feature type="binding site" evidence="6">
    <location>
        <position position="762"/>
    </location>
    <ligand>
        <name>Zn(2+)</name>
        <dbReference type="ChEBI" id="CHEBI:29105"/>
    </ligand>
</feature>
<name>A0ABU3KAE9_9BACT</name>
<protein>
    <recommendedName>
        <fullName evidence="6">Probable inorganic carbon transporter subunit DabA</fullName>
    </recommendedName>
</protein>
<dbReference type="Proteomes" id="UP001250932">
    <property type="component" value="Unassembled WGS sequence"/>
</dbReference>
<evidence type="ECO:0000256" key="2">
    <source>
        <dbReference type="ARBA" id="ARBA00022475"/>
    </source>
</evidence>
<keyword evidence="3 6" id="KW-0479">Metal-binding</keyword>
<dbReference type="RefSeq" id="WP_313833939.1">
    <property type="nucleotide sequence ID" value="NZ_JAQOUE010000001.1"/>
</dbReference>
<keyword evidence="8" id="KW-1185">Reference proteome</keyword>
<dbReference type="PANTHER" id="PTHR38344:SF1">
    <property type="entry name" value="INORGANIC CARBON TRANSPORTER SUBUNIT DABA-RELATED"/>
    <property type="match status" value="1"/>
</dbReference>
<comment type="subcellular location">
    <subcellularLocation>
        <location evidence="6">Cell membrane</location>
        <topology evidence="6">Peripheral membrane protein</topology>
    </subcellularLocation>
</comment>
<keyword evidence="4 6" id="KW-0862">Zinc</keyword>
<evidence type="ECO:0000256" key="5">
    <source>
        <dbReference type="ARBA" id="ARBA00023136"/>
    </source>
</evidence>
<feature type="binding site" evidence="6">
    <location>
        <position position="777"/>
    </location>
    <ligand>
        <name>Zn(2+)</name>
        <dbReference type="ChEBI" id="CHEBI:29105"/>
    </ligand>
</feature>
<dbReference type="PANTHER" id="PTHR38344">
    <property type="entry name" value="UPF0753 PROTEIN AQ_863"/>
    <property type="match status" value="1"/>
</dbReference>
<evidence type="ECO:0000256" key="6">
    <source>
        <dbReference type="HAMAP-Rule" id="MF_01871"/>
    </source>
</evidence>
<evidence type="ECO:0000313" key="8">
    <source>
        <dbReference type="Proteomes" id="UP001250932"/>
    </source>
</evidence>
<comment type="caution">
    <text evidence="7">The sequence shown here is derived from an EMBL/GenBank/DDBJ whole genome shotgun (WGS) entry which is preliminary data.</text>
</comment>
<comment type="function">
    <text evidence="6">Part of an energy-coupled inorganic carbon pump.</text>
</comment>
<evidence type="ECO:0000256" key="1">
    <source>
        <dbReference type="ARBA" id="ARBA00022448"/>
    </source>
</evidence>
<gene>
    <name evidence="6" type="primary">dabA</name>
    <name evidence="7" type="ORF">PPG34_13510</name>
</gene>
<organism evidence="7 8">
    <name type="scientific">Candidatus Nitronereus thalassa</name>
    <dbReference type="NCBI Taxonomy" id="3020898"/>
    <lineage>
        <taxon>Bacteria</taxon>
        <taxon>Pseudomonadati</taxon>
        <taxon>Nitrospirota</taxon>
        <taxon>Nitrospiria</taxon>
        <taxon>Nitrospirales</taxon>
        <taxon>Nitrospiraceae</taxon>
        <taxon>Candidatus Nitronereus</taxon>
    </lineage>
</organism>
<sequence>MDTLTTRQYSESQQMEMRSLVNLAAEVIAYYWPMRTFIHHNILHGLEYLDFDEAIQQGQRFLGGRPYLSNEQFREYFLTGRIRGEELEAALRPLAQDKTVTIGNTRISHLEILKAHMIQGNKEEGPHEENPLLMTLMNRLETILPPPNQDAQAQADVQALGRDVTLSTWCDRVLGTRIVEQINGELIKWCGAFVDEGHAAWGMPYRESSLYHAWKRLAEHDLNGSLLGIPDWTHKVRALPERPEDTILMIFETIGLPKALWMDYLSLQLGALPGWTGFIKWRAEEAGYEWQEVYPASLIKYLAIRLFYESELVRKACQAELGFAGTYDNLLAFMQDQTSVYGLRQARVTGELPRNYIHQVDRLRYGYSGNNNEAWKTLATQYRADMLLENRHKETQTKARNLLGLCEILNLDPATLSNTAPSELQTILSWMDDFPEKLHPPYWLEAFESGYRKSLLQQLRPKIIAKQKTTGLDQVENGEVRPLTQVILCIDVRSEGFRRHLEEIGGYETLGFAGFFAIPFRFRAFGTHHETDQCPVLLKPKHVIREVPRAYQNLEAEKHLAGIQLLQTGHHLLHNLKENVITPYVMVEALGWFFGIPFILKTTFGTWYRELSSWIQRSFAPSIATTLTVNKLTEEEALGMLAAEQRPTIRRALREQLNLSGKKVTQEIVETLRQYALEENNFRGPLPEKYRQALGLTPDQETAFIGILRDHYRIDSRGASDRLHRITQTGFTLTEQVNYVETNLRLMGLTKNFARLVLLCGHGSTSDNNPFESALDCGACGGNHGMPNARTFAFMANKSDIRKLLQKRGITIPQDTYFLAGQVDTTTDAVQFFDLEDVPSTHRHQLSQLILDLEEAGQQNSLERCGRFPDVQKLLSAEMAAREVKNRSLDWSQVRPEWGLSGNAAFIVGRRDLTMGLNLEGRTFLHSYDYQGDPTGKFLQIILTAPGVVIQWISMEHYFSTVDPEIYGSGSKMYHNVTGRIGVMFGTQSDLRIGLAWQTVMEGERPYHEAMRPLYIVEAPRDRISMLIQKNEILQRFFDGRWVHLIALEPEEGIFYQYRPRQGWSKIAEPTSPNAIE</sequence>
<dbReference type="Pfam" id="PF10070">
    <property type="entry name" value="DabA"/>
    <property type="match status" value="1"/>
</dbReference>
<dbReference type="EMBL" id="JAQOUE010000001">
    <property type="protein sequence ID" value="MDT7043372.1"/>
    <property type="molecule type" value="Genomic_DNA"/>
</dbReference>
<reference evidence="7 8" key="1">
    <citation type="journal article" date="2023" name="ISME J.">
        <title>Cultivation and genomic characterization of novel and ubiquitous marine nitrite-oxidizing bacteria from the Nitrospirales.</title>
        <authorList>
            <person name="Mueller A.J."/>
            <person name="Daebeler A."/>
            <person name="Herbold C.W."/>
            <person name="Kirkegaard R.H."/>
            <person name="Daims H."/>
        </authorList>
    </citation>
    <scope>NUCLEOTIDE SEQUENCE [LARGE SCALE GENOMIC DNA]</scope>
    <source>
        <strain evidence="7 8">EB</strain>
    </source>
</reference>
<proteinExistence type="inferred from homology"/>
<comment type="cofactor">
    <cofactor evidence="6">
        <name>Zn(2+)</name>
        <dbReference type="ChEBI" id="CHEBI:29105"/>
    </cofactor>
</comment>
<evidence type="ECO:0000256" key="4">
    <source>
        <dbReference type="ARBA" id="ARBA00022833"/>
    </source>
</evidence>
<evidence type="ECO:0000256" key="3">
    <source>
        <dbReference type="ARBA" id="ARBA00022723"/>
    </source>
</evidence>
<comment type="subunit">
    <text evidence="6">Forms a complex with DabB.</text>
</comment>
<comment type="similarity">
    <text evidence="6">Belongs to the inorganic carbon transporter (TC 9.A.2) DabA family.</text>
</comment>
<dbReference type="HAMAP" id="MF_01871">
    <property type="entry name" value="DabA"/>
    <property type="match status" value="1"/>
</dbReference>
<feature type="binding site" evidence="6">
    <location>
        <position position="491"/>
    </location>
    <ligand>
        <name>Zn(2+)</name>
        <dbReference type="ChEBI" id="CHEBI:29105"/>
    </ligand>
</feature>
<feature type="binding site" evidence="6">
    <location>
        <position position="489"/>
    </location>
    <ligand>
        <name>Zn(2+)</name>
        <dbReference type="ChEBI" id="CHEBI:29105"/>
    </ligand>
</feature>
<keyword evidence="2 6" id="KW-1003">Cell membrane</keyword>